<dbReference type="PANTHER" id="PTHR33375">
    <property type="entry name" value="CHROMOSOME-PARTITIONING PROTEIN PARB-RELATED"/>
    <property type="match status" value="1"/>
</dbReference>
<sequence>MAKRLDVGALLGAAVSDSNTMQVHDIPLAAIDENEDNRYDQWNIDELAESIQVVGLQQPLVVQANGERYLLIAGHRRRNALALLDRKTAPCIVLAADLDPSRRTLILHWTNTMARGGAGLTGSEVAGAAREIEAALVDLKQRGVVELPGKLREYVAGVLQVSEAALARAKAIDNHLIAAWKADYKKAHINEAVAYELQGCDERLQEQLRGVYQDRLWCLDAKKVRAHKKADAAGFAPLTCPAERSPEPCVSTDKRAAAVKRGECPGCCHDCERSESCEWVCGKVSKANRAHAEAEARQEEHEREIDAFEASPLAAVRQHMRAMLAQYGVTAPNELDEPLCYRVGWVFTDDPFAYRALDLADTFALAEQIGIDLQELLFGNPAGAPLRELAQGIEQAVAEPPQVNVNSHVCVTGLSKYGVCGAAQCCDESYACCIACPKDCNGRCGWLPKATPQPAPVWHPYPAEQPDEEQVVLVRKSNGYYSALVYREGAWYLPEIPDSQMDVQVEWWSAALPPKTGRE</sequence>
<dbReference type="GO" id="GO:0005694">
    <property type="term" value="C:chromosome"/>
    <property type="evidence" value="ECO:0007669"/>
    <property type="project" value="TreeGrafter"/>
</dbReference>
<feature type="domain" description="ParB-like N-terminal" evidence="2">
    <location>
        <begin position="24"/>
        <end position="112"/>
    </location>
</feature>
<dbReference type="RefSeq" id="WP_186949689.1">
    <property type="nucleotide sequence ID" value="NZ_JACOPL010000003.1"/>
</dbReference>
<dbReference type="InterPro" id="IPR003115">
    <property type="entry name" value="ParB_N"/>
</dbReference>
<dbReference type="InterPro" id="IPR050336">
    <property type="entry name" value="Chromosome_partition/occlusion"/>
</dbReference>
<evidence type="ECO:0000259" key="2">
    <source>
        <dbReference type="SMART" id="SM00470"/>
    </source>
</evidence>
<feature type="coiled-coil region" evidence="1">
    <location>
        <begin position="284"/>
        <end position="311"/>
    </location>
</feature>
<dbReference type="PANTHER" id="PTHR33375:SF1">
    <property type="entry name" value="CHROMOSOME-PARTITIONING PROTEIN PARB-RELATED"/>
    <property type="match status" value="1"/>
</dbReference>
<dbReference type="GO" id="GO:0045881">
    <property type="term" value="P:positive regulation of sporulation resulting in formation of a cellular spore"/>
    <property type="evidence" value="ECO:0007669"/>
    <property type="project" value="TreeGrafter"/>
</dbReference>
<dbReference type="Proteomes" id="UP000606499">
    <property type="component" value="Unassembled WGS sequence"/>
</dbReference>
<organism evidence="3 4">
    <name type="scientific">Agathobaculum faecis</name>
    <dbReference type="NCBI Taxonomy" id="2763013"/>
    <lineage>
        <taxon>Bacteria</taxon>
        <taxon>Bacillati</taxon>
        <taxon>Bacillota</taxon>
        <taxon>Clostridia</taxon>
        <taxon>Eubacteriales</taxon>
        <taxon>Butyricicoccaceae</taxon>
        <taxon>Agathobaculum</taxon>
    </lineage>
</organism>
<evidence type="ECO:0000313" key="3">
    <source>
        <dbReference type="EMBL" id="MBC5724734.1"/>
    </source>
</evidence>
<dbReference type="SUPFAM" id="SSF110849">
    <property type="entry name" value="ParB/Sulfiredoxin"/>
    <property type="match status" value="1"/>
</dbReference>
<dbReference type="Pfam" id="PF02195">
    <property type="entry name" value="ParB_N"/>
    <property type="match status" value="1"/>
</dbReference>
<keyword evidence="4" id="KW-1185">Reference proteome</keyword>
<protein>
    <submittedName>
        <fullName evidence="3">ParB N-terminal domain-containing protein</fullName>
    </submittedName>
</protein>
<dbReference type="AlphaFoldDB" id="A0A923LTA6"/>
<dbReference type="EMBL" id="JACOPL010000003">
    <property type="protein sequence ID" value="MBC5724734.1"/>
    <property type="molecule type" value="Genomic_DNA"/>
</dbReference>
<dbReference type="Gene3D" id="3.90.1530.30">
    <property type="match status" value="1"/>
</dbReference>
<evidence type="ECO:0000256" key="1">
    <source>
        <dbReference type="SAM" id="Coils"/>
    </source>
</evidence>
<evidence type="ECO:0000313" key="4">
    <source>
        <dbReference type="Proteomes" id="UP000606499"/>
    </source>
</evidence>
<dbReference type="GO" id="GO:0007059">
    <property type="term" value="P:chromosome segregation"/>
    <property type="evidence" value="ECO:0007669"/>
    <property type="project" value="TreeGrafter"/>
</dbReference>
<dbReference type="InterPro" id="IPR036086">
    <property type="entry name" value="ParB/Sulfiredoxin_sf"/>
</dbReference>
<keyword evidence="1" id="KW-0175">Coiled coil</keyword>
<gene>
    <name evidence="3" type="ORF">H8S45_04570</name>
</gene>
<dbReference type="SMART" id="SM00470">
    <property type="entry name" value="ParB"/>
    <property type="match status" value="1"/>
</dbReference>
<comment type="caution">
    <text evidence="3">The sequence shown here is derived from an EMBL/GenBank/DDBJ whole genome shotgun (WGS) entry which is preliminary data.</text>
</comment>
<proteinExistence type="predicted"/>
<reference evidence="3" key="1">
    <citation type="submission" date="2020-08" db="EMBL/GenBank/DDBJ databases">
        <title>Genome public.</title>
        <authorList>
            <person name="Liu C."/>
            <person name="Sun Q."/>
        </authorList>
    </citation>
    <scope>NUCLEOTIDE SEQUENCE</scope>
    <source>
        <strain evidence="3">NSJ-28</strain>
    </source>
</reference>
<accession>A0A923LTA6</accession>
<name>A0A923LTA6_9FIRM</name>